<dbReference type="GeneID" id="3661459"/>
<gene>
    <name evidence="2" type="ORF">Tb09.v1.0970</name>
</gene>
<evidence type="ECO:0000256" key="1">
    <source>
        <dbReference type="SAM" id="Phobius"/>
    </source>
</evidence>
<evidence type="ECO:0000313" key="3">
    <source>
        <dbReference type="Proteomes" id="UP000008524"/>
    </source>
</evidence>
<protein>
    <submittedName>
        <fullName evidence="2">Uncharacterized protein</fullName>
    </submittedName>
</protein>
<keyword evidence="1" id="KW-0812">Transmembrane</keyword>
<dbReference type="RefSeq" id="XP_827771.1">
    <property type="nucleotide sequence ID" value="XM_822678.1"/>
</dbReference>
<organism evidence="2 3">
    <name type="scientific">Trypanosoma brucei brucei (strain 927/4 GUTat10.1)</name>
    <dbReference type="NCBI Taxonomy" id="185431"/>
    <lineage>
        <taxon>Eukaryota</taxon>
        <taxon>Discoba</taxon>
        <taxon>Euglenozoa</taxon>
        <taxon>Kinetoplastea</taxon>
        <taxon>Metakinetoplastina</taxon>
        <taxon>Trypanosomatida</taxon>
        <taxon>Trypanosomatidae</taxon>
        <taxon>Trypanosoma</taxon>
    </lineage>
</organism>
<reference evidence="2 3" key="2">
    <citation type="journal article" date="2005" name="Science">
        <title>The genome of the African trypanosome Trypanosoma brucei.</title>
        <authorList>
            <person name="Berriman M."/>
            <person name="Ghedin E."/>
            <person name="Hertz-Fowler C."/>
            <person name="Blandin G."/>
            <person name="Renauld H."/>
            <person name="Bartholomeu D.C."/>
            <person name="Lennard N.J."/>
            <person name="Caler E."/>
            <person name="Hamlin N.E."/>
            <person name="Haas B."/>
            <person name="Bohme U."/>
            <person name="Hannick L."/>
            <person name="Aslett M.A."/>
            <person name="Shallom J."/>
            <person name="Marcello L."/>
            <person name="Hou L."/>
            <person name="Wickstead B."/>
            <person name="Alsmark U.C."/>
            <person name="Arrowsmith C."/>
            <person name="Atkin R.J."/>
            <person name="Barron A.J."/>
            <person name="Bringaud F."/>
            <person name="Brooks K."/>
            <person name="Carrington M."/>
            <person name="Cherevach I."/>
            <person name="Chillingworth T.J."/>
            <person name="Churcher C."/>
            <person name="Clark L.N."/>
            <person name="Corton C.H."/>
            <person name="Cronin A."/>
            <person name="Davies R.M."/>
            <person name="Doggett J."/>
            <person name="Djikeng A."/>
            <person name="Feldblyum T."/>
            <person name="Field M.C."/>
            <person name="Fraser A."/>
            <person name="Goodhead I."/>
            <person name="Hance Z."/>
            <person name="Harper D."/>
            <person name="Harris B.R."/>
            <person name="Hauser H."/>
            <person name="Hostetler J."/>
            <person name="Ivens A."/>
            <person name="Jagels K."/>
            <person name="Johnson D."/>
            <person name="Johnson J."/>
            <person name="Jones K."/>
            <person name="Kerhornou A.X."/>
            <person name="Koo H."/>
            <person name="Larke N."/>
            <person name="Landfear S."/>
            <person name="Larkin C."/>
            <person name="Leech V."/>
            <person name="Line A."/>
            <person name="Lord A."/>
            <person name="Macleod A."/>
            <person name="Mooney P.J."/>
            <person name="Moule S."/>
            <person name="Martin D.M."/>
            <person name="Morgan G.W."/>
            <person name="Mungall K."/>
            <person name="Norbertczak H."/>
            <person name="Ormond D."/>
            <person name="Pai G."/>
            <person name="Peacock C.S."/>
            <person name="Peterson J."/>
            <person name="Quail M.A."/>
            <person name="Rabbinowitsch E."/>
            <person name="Rajandream M.A."/>
            <person name="Reitter C."/>
            <person name="Salzberg S.L."/>
            <person name="Sanders M."/>
            <person name="Schobel S."/>
            <person name="Sharp S."/>
            <person name="Simmonds M."/>
            <person name="Simpson A.J."/>
            <person name="Tallon L."/>
            <person name="Turner C.M."/>
            <person name="Tait A."/>
            <person name="Tivey A.R."/>
            <person name="Van Aken S."/>
            <person name="Walker D."/>
            <person name="Wanless D."/>
            <person name="Wang S."/>
            <person name="White B."/>
            <person name="White O."/>
            <person name="Whitehead S."/>
            <person name="Woodward J."/>
            <person name="Wortman J."/>
            <person name="Adams M.D."/>
            <person name="Embley T.M."/>
            <person name="Gull K."/>
            <person name="Ullu E."/>
            <person name="Barry J.D."/>
            <person name="Fairlamb A.H."/>
            <person name="Opperdoes F."/>
            <person name="Barrell B.G."/>
            <person name="Donelson J.E."/>
            <person name="Hall N."/>
            <person name="Fraser C.M."/>
            <person name="Melville S.E."/>
            <person name="El-Sayed N.M."/>
        </authorList>
    </citation>
    <scope>NUCLEOTIDE SEQUENCE [LARGE SCALE GENOMIC DNA]</scope>
    <source>
        <strain evidence="2 3">927/4 GUTat10.1</strain>
    </source>
</reference>
<keyword evidence="1" id="KW-0472">Membrane</keyword>
<dbReference type="InParanoid" id="Q38CM9"/>
<proteinExistence type="predicted"/>
<dbReference type="PaxDb" id="5691-EAN77441"/>
<dbReference type="AlphaFoldDB" id="Q38CM9"/>
<evidence type="ECO:0000313" key="2">
    <source>
        <dbReference type="EMBL" id="EAN77441.1"/>
    </source>
</evidence>
<dbReference type="VEuPathDB" id="TriTrypDB:Tb927.9.17940"/>
<keyword evidence="3" id="KW-1185">Reference proteome</keyword>
<dbReference type="Proteomes" id="UP000008524">
    <property type="component" value="Chromosome 9"/>
</dbReference>
<dbReference type="EMBL" id="CM000207">
    <property type="protein sequence ID" value="EAN77441.1"/>
    <property type="molecule type" value="Genomic_DNA"/>
</dbReference>
<dbReference type="KEGG" id="tbr:Tb09.v1.0970"/>
<name>Q38CM9_TRYB2</name>
<accession>Q38CM9</accession>
<reference evidence="2 3" key="1">
    <citation type="journal article" date="2005" name="Science">
        <title>Comparative genomics of trypanosomatid parasitic protozoa.</title>
        <authorList>
            <person name="El-Sayed N.M."/>
            <person name="Myler P.J."/>
            <person name="Blandin G."/>
            <person name="Berriman M."/>
            <person name="Crabtree J."/>
            <person name="Aggarwal G."/>
            <person name="Caler E."/>
            <person name="Renauld H."/>
            <person name="Worthey E.A."/>
            <person name="Hertz-Fowler C."/>
            <person name="Ghedin E."/>
            <person name="Peacock C."/>
            <person name="Bartholomeu D.C."/>
            <person name="Haas B.J."/>
            <person name="Tran A.N."/>
            <person name="Wortman J.R."/>
            <person name="Alsmark U.C."/>
            <person name="Angiuoli S."/>
            <person name="Anupama A."/>
            <person name="Badger J."/>
            <person name="Bringaud F."/>
            <person name="Cadag E."/>
            <person name="Carlton J.M."/>
            <person name="Cerqueira G.C."/>
            <person name="Creasy T."/>
            <person name="Delcher A.L."/>
            <person name="Djikeng A."/>
            <person name="Embley T.M."/>
            <person name="Hauser C."/>
            <person name="Ivens A.C."/>
            <person name="Kummerfeld S.K."/>
            <person name="Pereira-Leal J.B."/>
            <person name="Nilsson D."/>
            <person name="Peterson J."/>
            <person name="Salzberg S.L."/>
            <person name="Shallom J."/>
            <person name="Silva J.C."/>
            <person name="Sundaram J."/>
            <person name="Westenberger S."/>
            <person name="White O."/>
            <person name="Melville S.E."/>
            <person name="Donelson J.E."/>
            <person name="Andersson B."/>
            <person name="Stuart K.D."/>
            <person name="Hall N."/>
        </authorList>
    </citation>
    <scope>NUCLEOTIDE SEQUENCE [LARGE SCALE GENOMIC DNA]</scope>
    <source>
        <strain evidence="2 3">927/4 GUTat10.1</strain>
    </source>
</reference>
<sequence>MTCRSSHTFHMKNSYEGSLRAIEPYAVCVSAPLSDRSLSSHLLEYRARFLFLSFLSWSSSFVCDESELVITLFMVQGINPYLVVVYSCVIDPWGLLTSLSESASSTLTHLWRVSHVLLQKPLFHLSKTQSCGSLSYLFLFSPPVFFFACNLVISFVTFLIFIGFGSE</sequence>
<keyword evidence="1" id="KW-1133">Transmembrane helix</keyword>
<dbReference type="GO" id="GO:0010608">
    <property type="term" value="P:post-transcriptional regulation of gene expression"/>
    <property type="evidence" value="ECO:0000314"/>
    <property type="project" value="GeneDB"/>
</dbReference>
<feature type="transmembrane region" description="Helical" evidence="1">
    <location>
        <begin position="136"/>
        <end position="164"/>
    </location>
</feature>